<dbReference type="EMBL" id="LZLS01000169">
    <property type="protein sequence ID" value="OBK23802.1"/>
    <property type="molecule type" value="Genomic_DNA"/>
</dbReference>
<sequence length="443" mass="50565">MAHFTRVYCQAVDQHLSIFRPYDRDPRHEDQLTRAALIVMRLVPLCQEAFLGLANCPRLSELPHPRFDMQTESLVALDTEVEDPKVDELVSVFLGPHEHLVAGTGELNLASERRARYDGVIQYGTALLVVIESKLYASASEQQALEINTKQLDHHRKRWVPVRWQDLLDRWWNLVELGVLGPAETAVLNDFFDNAETNFGDLLPYTDLERCGDHAGRQLRRLRTILEAATGFTAEVRDVGGHAGVKFPPDQVVAFDRISLYIEGDNVVLSAWPAELAPQYKSVYAHPDRAEALIALTEEAGWQVHGNFHLAFWRSSSPQRWYPTRRLPGSTYVRQWVDDFSDSRAGRRPRKELNDSLFREWLIQRGYATDAEMGSLDEWSERLPMDKFDVRPSIQVTRSWQYADAVARDRTGQLTAEVRDAINRLLAALDEPQLHDLTPSSAE</sequence>
<comment type="caution">
    <text evidence="1">The sequence shown here is derived from an EMBL/GenBank/DDBJ whole genome shotgun (WGS) entry which is preliminary data.</text>
</comment>
<gene>
    <name evidence="1" type="ORF">A5634_05045</name>
</gene>
<evidence type="ECO:0000313" key="2">
    <source>
        <dbReference type="Proteomes" id="UP000093928"/>
    </source>
</evidence>
<reference evidence="1 2" key="1">
    <citation type="submission" date="2016-06" db="EMBL/GenBank/DDBJ databases">
        <authorList>
            <person name="Kjaerup R.B."/>
            <person name="Dalgaard T.S."/>
            <person name="Juul-Madsen H.R."/>
        </authorList>
    </citation>
    <scope>NUCLEOTIDE SEQUENCE [LARGE SCALE GENOMIC DNA]</scope>
    <source>
        <strain evidence="1 2">1165133.8</strain>
    </source>
</reference>
<dbReference type="Proteomes" id="UP000093928">
    <property type="component" value="Unassembled WGS sequence"/>
</dbReference>
<organism evidence="1 2">
    <name type="scientific">Mycobacterium asiaticum</name>
    <dbReference type="NCBI Taxonomy" id="1790"/>
    <lineage>
        <taxon>Bacteria</taxon>
        <taxon>Bacillati</taxon>
        <taxon>Actinomycetota</taxon>
        <taxon>Actinomycetes</taxon>
        <taxon>Mycobacteriales</taxon>
        <taxon>Mycobacteriaceae</taxon>
        <taxon>Mycobacterium</taxon>
    </lineage>
</organism>
<dbReference type="AlphaFoldDB" id="A0A1A3NU12"/>
<protein>
    <recommendedName>
        <fullName evidence="3">PD-(D/E)XK nuclease superfamily protein</fullName>
    </recommendedName>
</protein>
<proteinExistence type="predicted"/>
<evidence type="ECO:0008006" key="3">
    <source>
        <dbReference type="Google" id="ProtNLM"/>
    </source>
</evidence>
<accession>A0A1A3NU12</accession>
<evidence type="ECO:0000313" key="1">
    <source>
        <dbReference type="EMBL" id="OBK23802.1"/>
    </source>
</evidence>
<name>A0A1A3NU12_MYCAS</name>